<evidence type="ECO:0000256" key="1">
    <source>
        <dbReference type="ARBA" id="ARBA00001947"/>
    </source>
</evidence>
<evidence type="ECO:0000313" key="6">
    <source>
        <dbReference type="EMBL" id="CAD8048523.1"/>
    </source>
</evidence>
<proteinExistence type="inferred from homology"/>
<dbReference type="InterPro" id="IPR039744">
    <property type="entry name" value="RIbosomal_uS14_euk_arc"/>
</dbReference>
<keyword evidence="3" id="KW-0862">Zinc</keyword>
<keyword evidence="4" id="KW-0689">Ribosomal protein</keyword>
<dbReference type="GO" id="GO:0003735">
    <property type="term" value="F:structural constituent of ribosome"/>
    <property type="evidence" value="ECO:0007669"/>
    <property type="project" value="InterPro"/>
</dbReference>
<comment type="similarity">
    <text evidence="2">Belongs to the universal ribosomal protein uS14 family.</text>
</comment>
<dbReference type="PROSITE" id="PS00527">
    <property type="entry name" value="RIBOSOMAL_S14"/>
    <property type="match status" value="1"/>
</dbReference>
<accession>A0A8S1K840</accession>
<name>A0A8S1K840_9CILI</name>
<evidence type="ECO:0000313" key="7">
    <source>
        <dbReference type="EMBL" id="CAD8052132.1"/>
    </source>
</evidence>
<sequence length="55" mass="6667">MPNHLFRTHPRTYGKDSRECRVCGARQGLIRKYGMNVCRRCFRENYELIGFHKYT</sequence>
<dbReference type="OrthoDB" id="287135at2759"/>
<dbReference type="PANTHER" id="PTHR12010:SF2">
    <property type="entry name" value="40S RIBOSOMAL PROTEIN S29"/>
    <property type="match status" value="1"/>
</dbReference>
<evidence type="ECO:0000256" key="4">
    <source>
        <dbReference type="ARBA" id="ARBA00022980"/>
    </source>
</evidence>
<dbReference type="GO" id="GO:0008270">
    <property type="term" value="F:zinc ion binding"/>
    <property type="evidence" value="ECO:0007669"/>
    <property type="project" value="InterPro"/>
</dbReference>
<dbReference type="GO" id="GO:0022627">
    <property type="term" value="C:cytosolic small ribosomal subunit"/>
    <property type="evidence" value="ECO:0007669"/>
    <property type="project" value="TreeGrafter"/>
</dbReference>
<keyword evidence="5" id="KW-0687">Ribonucleoprotein</keyword>
<gene>
    <name evidence="6" type="ORF">PSON_ATCC_30995.1.T0030272</name>
    <name evidence="7" type="ORF">PSON_ATCC_30995.1.T0060300</name>
</gene>
<keyword evidence="8" id="KW-1185">Reference proteome</keyword>
<evidence type="ECO:0000256" key="2">
    <source>
        <dbReference type="ARBA" id="ARBA00009083"/>
    </source>
</evidence>
<dbReference type="NCBIfam" id="NF004424">
    <property type="entry name" value="PRK05766.1"/>
    <property type="match status" value="1"/>
</dbReference>
<evidence type="ECO:0000256" key="3">
    <source>
        <dbReference type="ARBA" id="ARBA00022833"/>
    </source>
</evidence>
<comment type="cofactor">
    <cofactor evidence="1">
        <name>Zn(2+)</name>
        <dbReference type="ChEBI" id="CHEBI:29105"/>
    </cofactor>
</comment>
<dbReference type="AlphaFoldDB" id="A0A8S1K840"/>
<dbReference type="EMBL" id="CAJJDN010000006">
    <property type="protein sequence ID" value="CAD8052132.1"/>
    <property type="molecule type" value="Genomic_DNA"/>
</dbReference>
<evidence type="ECO:0008006" key="9">
    <source>
        <dbReference type="Google" id="ProtNLM"/>
    </source>
</evidence>
<comment type="caution">
    <text evidence="6">The sequence shown here is derived from an EMBL/GenBank/DDBJ whole genome shotgun (WGS) entry which is preliminary data.</text>
</comment>
<dbReference type="GO" id="GO:0002181">
    <property type="term" value="P:cytoplasmic translation"/>
    <property type="evidence" value="ECO:0007669"/>
    <property type="project" value="TreeGrafter"/>
</dbReference>
<organism evidence="6 8">
    <name type="scientific">Paramecium sonneborni</name>
    <dbReference type="NCBI Taxonomy" id="65129"/>
    <lineage>
        <taxon>Eukaryota</taxon>
        <taxon>Sar</taxon>
        <taxon>Alveolata</taxon>
        <taxon>Ciliophora</taxon>
        <taxon>Intramacronucleata</taxon>
        <taxon>Oligohymenophorea</taxon>
        <taxon>Peniculida</taxon>
        <taxon>Parameciidae</taxon>
        <taxon>Paramecium</taxon>
    </lineage>
</organism>
<evidence type="ECO:0000313" key="8">
    <source>
        <dbReference type="Proteomes" id="UP000692954"/>
    </source>
</evidence>
<dbReference type="EMBL" id="CAJJDN010000003">
    <property type="protein sequence ID" value="CAD8048523.1"/>
    <property type="molecule type" value="Genomic_DNA"/>
</dbReference>
<dbReference type="PANTHER" id="PTHR12010">
    <property type="entry name" value="40S RIBOSOMAL PROTEIN S29"/>
    <property type="match status" value="1"/>
</dbReference>
<dbReference type="Proteomes" id="UP000692954">
    <property type="component" value="Unassembled WGS sequence"/>
</dbReference>
<dbReference type="Pfam" id="PF00253">
    <property type="entry name" value="Ribosomal_S14"/>
    <property type="match status" value="1"/>
</dbReference>
<protein>
    <recommendedName>
        <fullName evidence="9">40S ribosomal protein S29</fullName>
    </recommendedName>
</protein>
<dbReference type="InterPro" id="IPR018271">
    <property type="entry name" value="Ribosomal_uS14_CS"/>
</dbReference>
<evidence type="ECO:0000256" key="5">
    <source>
        <dbReference type="ARBA" id="ARBA00023274"/>
    </source>
</evidence>
<dbReference type="FunFam" id="4.10.830.10:FF:000002">
    <property type="entry name" value="40S ribosomal protein S29"/>
    <property type="match status" value="1"/>
</dbReference>
<reference evidence="6" key="1">
    <citation type="submission" date="2021-01" db="EMBL/GenBank/DDBJ databases">
        <authorList>
            <consortium name="Genoscope - CEA"/>
            <person name="William W."/>
        </authorList>
    </citation>
    <scope>NUCLEOTIDE SEQUENCE</scope>
</reference>
<dbReference type="InterPro" id="IPR001209">
    <property type="entry name" value="Ribosomal_uS14"/>
</dbReference>